<dbReference type="PANTHER" id="PTHR12265">
    <property type="entry name" value="TRANSMEMBRANE PROTEIN 53"/>
    <property type="match status" value="1"/>
</dbReference>
<reference evidence="2 3" key="1">
    <citation type="journal article" date="2008" name="PLoS Genet.">
        <title>Genomic islands in the pathogenic filamentous fungus Aspergillus fumigatus.</title>
        <authorList>
            <person name="Fedorova N.D."/>
            <person name="Khaldi N."/>
            <person name="Joardar V.S."/>
            <person name="Maiti R."/>
            <person name="Amedeo P."/>
            <person name="Anderson M.J."/>
            <person name="Crabtree J."/>
            <person name="Silva J.C."/>
            <person name="Badger J.H."/>
            <person name="Albarraq A."/>
            <person name="Angiuoli S."/>
            <person name="Bussey H."/>
            <person name="Bowyer P."/>
            <person name="Cotty P.J."/>
            <person name="Dyer P.S."/>
            <person name="Egan A."/>
            <person name="Galens K."/>
            <person name="Fraser-Liggett C.M."/>
            <person name="Haas B.J."/>
            <person name="Inman J.M."/>
            <person name="Kent R."/>
            <person name="Lemieux S."/>
            <person name="Malavazi I."/>
            <person name="Orvis J."/>
            <person name="Roemer T."/>
            <person name="Ronning C.M."/>
            <person name="Sundaram J.P."/>
            <person name="Sutton G."/>
            <person name="Turner G."/>
            <person name="Venter J.C."/>
            <person name="White O.R."/>
            <person name="Whitty B.R."/>
            <person name="Youngman P."/>
            <person name="Wolfe K.H."/>
            <person name="Goldman G.H."/>
            <person name="Wortman J.R."/>
            <person name="Jiang B."/>
            <person name="Denning D.W."/>
            <person name="Nierman W.C."/>
        </authorList>
    </citation>
    <scope>NUCLEOTIDE SEQUENCE [LARGE SCALE GENOMIC DNA]</scope>
    <source>
        <strain evidence="3">ATCC 1007 / CBS 513.65 / DSM 816 / NCTC 3887 / NRRL 1</strain>
    </source>
</reference>
<proteinExistence type="predicted"/>
<dbReference type="OrthoDB" id="77878at2759"/>
<dbReference type="VEuPathDB" id="FungiDB:ACLA_031950"/>
<dbReference type="eggNOG" id="ENOG502S6B9">
    <property type="taxonomic scope" value="Eukaryota"/>
</dbReference>
<evidence type="ECO:0008006" key="4">
    <source>
        <dbReference type="Google" id="ProtNLM"/>
    </source>
</evidence>
<dbReference type="KEGG" id="act:ACLA_031950"/>
<organism evidence="2 3">
    <name type="scientific">Aspergillus clavatus (strain ATCC 1007 / CBS 513.65 / DSM 816 / NCTC 3887 / NRRL 1 / QM 1276 / 107)</name>
    <dbReference type="NCBI Taxonomy" id="344612"/>
    <lineage>
        <taxon>Eukaryota</taxon>
        <taxon>Fungi</taxon>
        <taxon>Dikarya</taxon>
        <taxon>Ascomycota</taxon>
        <taxon>Pezizomycotina</taxon>
        <taxon>Eurotiomycetes</taxon>
        <taxon>Eurotiomycetidae</taxon>
        <taxon>Eurotiales</taxon>
        <taxon>Aspergillaceae</taxon>
        <taxon>Aspergillus</taxon>
        <taxon>Aspergillus subgen. Fumigati</taxon>
    </lineage>
</organism>
<keyword evidence="1" id="KW-1133">Transmembrane helix</keyword>
<name>A1CS39_ASPCL</name>
<dbReference type="PANTHER" id="PTHR12265:SF36">
    <property type="entry name" value="P450, PUTATIVE (EUROFUNG)-RELATED"/>
    <property type="match status" value="1"/>
</dbReference>
<dbReference type="HOGENOM" id="CLU_036503_0_0_1"/>
<feature type="transmembrane region" description="Helical" evidence="1">
    <location>
        <begin position="171"/>
        <end position="191"/>
    </location>
</feature>
<dbReference type="OMA" id="LAFWMNA"/>
<evidence type="ECO:0000313" key="2">
    <source>
        <dbReference type="EMBL" id="EAW08460.1"/>
    </source>
</evidence>
<evidence type="ECO:0000313" key="3">
    <source>
        <dbReference type="Proteomes" id="UP000006701"/>
    </source>
</evidence>
<keyword evidence="1" id="KW-0812">Transmembrane</keyword>
<dbReference type="EMBL" id="DS027059">
    <property type="protein sequence ID" value="EAW08460.1"/>
    <property type="molecule type" value="Genomic_DNA"/>
</dbReference>
<dbReference type="GeneID" id="4702043"/>
<dbReference type="STRING" id="344612.A1CS39"/>
<dbReference type="RefSeq" id="XP_001269886.1">
    <property type="nucleotide sequence ID" value="XM_001269885.1"/>
</dbReference>
<dbReference type="ESTHER" id="aspcl-a1cs39">
    <property type="family name" value="Duf_829"/>
</dbReference>
<dbReference type="Proteomes" id="UP000006701">
    <property type="component" value="Unassembled WGS sequence"/>
</dbReference>
<dbReference type="InterPro" id="IPR008547">
    <property type="entry name" value="DUF829_TMEM53"/>
</dbReference>
<protein>
    <recommendedName>
        <fullName evidence="4">Indole-diterpene biosynthesis protein PaxU</fullName>
    </recommendedName>
</protein>
<evidence type="ECO:0000256" key="1">
    <source>
        <dbReference type="SAM" id="Phobius"/>
    </source>
</evidence>
<dbReference type="Pfam" id="PF05705">
    <property type="entry name" value="DUF829"/>
    <property type="match status" value="1"/>
</dbReference>
<gene>
    <name evidence="2" type="ORF">ACLA_031950</name>
</gene>
<accession>A1CS39</accession>
<keyword evidence="1" id="KW-0472">Membrane</keyword>
<keyword evidence="3" id="KW-1185">Reference proteome</keyword>
<sequence>MTSTGSKDGGDNPLSPYTRLSPSVYFQDPDGSAALSEQFPIVIVLAFWMNASPRALVKYVIEYRRLAPSARIIFILSSSSDFMLHTSKKAQQARLVPAVEAIRASTAPEAPVFLHIFSNGGVSSTTHLLAAYKRATGHSLRVSSMIIDSAPGKATISAALKAFSFALPKMWLLRYLSQFLLYVFLVVGSLVRKLTRTSDAVSIARDAINDRHLLQGSGPNDSPKRCYIYSDADELANWQDVETHAYDAQSKGWVVQREKFIGSAHVCHMRSDPERYWGIVKGYLKPFNPDNSE</sequence>
<dbReference type="AlphaFoldDB" id="A1CS39"/>